<name>A0A382JXK2_9ZZZZ</name>
<dbReference type="AlphaFoldDB" id="A0A382JXK2"/>
<reference evidence="2" key="1">
    <citation type="submission" date="2018-05" db="EMBL/GenBank/DDBJ databases">
        <authorList>
            <person name="Lanie J.A."/>
            <person name="Ng W.-L."/>
            <person name="Kazmierczak K.M."/>
            <person name="Andrzejewski T.M."/>
            <person name="Davidsen T.M."/>
            <person name="Wayne K.J."/>
            <person name="Tettelin H."/>
            <person name="Glass J.I."/>
            <person name="Rusch D."/>
            <person name="Podicherti R."/>
            <person name="Tsui H.-C.T."/>
            <person name="Winkler M.E."/>
        </authorList>
    </citation>
    <scope>NUCLEOTIDE SEQUENCE</scope>
</reference>
<protein>
    <submittedName>
        <fullName evidence="2">Uncharacterized protein</fullName>
    </submittedName>
</protein>
<keyword evidence="1" id="KW-0472">Membrane</keyword>
<organism evidence="2">
    <name type="scientific">marine metagenome</name>
    <dbReference type="NCBI Taxonomy" id="408172"/>
    <lineage>
        <taxon>unclassified sequences</taxon>
        <taxon>metagenomes</taxon>
        <taxon>ecological metagenomes</taxon>
    </lineage>
</organism>
<feature type="transmembrane region" description="Helical" evidence="1">
    <location>
        <begin position="13"/>
        <end position="36"/>
    </location>
</feature>
<proteinExistence type="predicted"/>
<keyword evidence="1" id="KW-1133">Transmembrane helix</keyword>
<evidence type="ECO:0000256" key="1">
    <source>
        <dbReference type="SAM" id="Phobius"/>
    </source>
</evidence>
<evidence type="ECO:0000313" key="2">
    <source>
        <dbReference type="EMBL" id="SVC16638.1"/>
    </source>
</evidence>
<sequence>VNALVVETILQKVAIVLVVAMLQKCVQYVFVVIAVIV</sequence>
<feature type="non-terminal residue" evidence="2">
    <location>
        <position position="1"/>
    </location>
</feature>
<keyword evidence="1" id="KW-0812">Transmembrane</keyword>
<gene>
    <name evidence="2" type="ORF">METZ01_LOCUS269492</name>
</gene>
<accession>A0A382JXK2</accession>
<dbReference type="EMBL" id="UINC01076969">
    <property type="protein sequence ID" value="SVC16638.1"/>
    <property type="molecule type" value="Genomic_DNA"/>
</dbReference>